<name>A0AAD5WV88_9PEZI</name>
<organism evidence="1 2">
    <name type="scientific">Zalerion maritima</name>
    <dbReference type="NCBI Taxonomy" id="339359"/>
    <lineage>
        <taxon>Eukaryota</taxon>
        <taxon>Fungi</taxon>
        <taxon>Dikarya</taxon>
        <taxon>Ascomycota</taxon>
        <taxon>Pezizomycotina</taxon>
        <taxon>Sordariomycetes</taxon>
        <taxon>Lulworthiomycetidae</taxon>
        <taxon>Lulworthiales</taxon>
        <taxon>Lulworthiaceae</taxon>
        <taxon>Zalerion</taxon>
    </lineage>
</organism>
<keyword evidence="2" id="KW-1185">Reference proteome</keyword>
<dbReference type="EMBL" id="JAKWBI020000068">
    <property type="protein sequence ID" value="KAJ2903897.1"/>
    <property type="molecule type" value="Genomic_DNA"/>
</dbReference>
<evidence type="ECO:0000313" key="1">
    <source>
        <dbReference type="EMBL" id="KAJ2903897.1"/>
    </source>
</evidence>
<protein>
    <submittedName>
        <fullName evidence="1">Uncharacterized protein</fullName>
    </submittedName>
</protein>
<evidence type="ECO:0000313" key="2">
    <source>
        <dbReference type="Proteomes" id="UP001201980"/>
    </source>
</evidence>
<sequence length="147" mass="15505">MGTLPLLRNFTGLIAHVPPQGQVHLGDGGRALGYYHRCPGGATQIVFGGKSYAVAFTSPTSSTAPAKTPASMSALSIVPSLFTLSSLPGFSCPGAAAAHSRTSPASSNPPFSPHLRLDLIFEPQKVHHMDKQQKSVAEIKRRGMELQ</sequence>
<comment type="caution">
    <text evidence="1">The sequence shown here is derived from an EMBL/GenBank/DDBJ whole genome shotgun (WGS) entry which is preliminary data.</text>
</comment>
<proteinExistence type="predicted"/>
<dbReference type="AlphaFoldDB" id="A0AAD5WV88"/>
<reference evidence="1" key="1">
    <citation type="submission" date="2022-07" db="EMBL/GenBank/DDBJ databases">
        <title>Draft genome sequence of Zalerion maritima ATCC 34329, a (micro)plastics degrading marine fungus.</title>
        <authorList>
            <person name="Paco A."/>
            <person name="Goncalves M.F.M."/>
            <person name="Rocha-Santos T.A.P."/>
            <person name="Alves A."/>
        </authorList>
    </citation>
    <scope>NUCLEOTIDE SEQUENCE</scope>
    <source>
        <strain evidence="1">ATCC 34329</strain>
    </source>
</reference>
<gene>
    <name evidence="1" type="ORF">MKZ38_009183</name>
</gene>
<accession>A0AAD5WV88</accession>
<dbReference type="Proteomes" id="UP001201980">
    <property type="component" value="Unassembled WGS sequence"/>
</dbReference>